<name>A0ABT8GFP8_9MICO</name>
<organism evidence="2 3">
    <name type="scientific">Demequina muriae</name>
    <dbReference type="NCBI Taxonomy" id="3051664"/>
    <lineage>
        <taxon>Bacteria</taxon>
        <taxon>Bacillati</taxon>
        <taxon>Actinomycetota</taxon>
        <taxon>Actinomycetes</taxon>
        <taxon>Micrococcales</taxon>
        <taxon>Demequinaceae</taxon>
        <taxon>Demequina</taxon>
    </lineage>
</organism>
<sequence length="316" mass="31964">MSTHVLAVDIGGTKTAATIVDSESRVIDKVEAPTPGAHGPDAVIETVAQVAGEAARRAGIPEVQAVGIAAAGVVDSTTGTILSATETLADWAGTPVAARVRSQLGSLMAPSGPIVVVNDVDAHAVGEHRFGAAVGSASALVVAVGTGIGAGIILDGRVWRGARHVAGEFAHVPVPGTCTLRCPCGRLGHLEAIGSGVGMHRLYLAIGGRDDVRSARTLARLAAEGDDTAQRAIAESAAAVGRAIAGAVSLIDPECVVITGGVPAIGDLWWRPMREQFLTEAIDVLQEVPILPGTLGDHAPLRGVGALAWDQLGECS</sequence>
<dbReference type="PANTHER" id="PTHR18964">
    <property type="entry name" value="ROK (REPRESSOR, ORF, KINASE) FAMILY"/>
    <property type="match status" value="1"/>
</dbReference>
<dbReference type="PANTHER" id="PTHR18964:SF169">
    <property type="entry name" value="N-ACETYLMANNOSAMINE KINASE"/>
    <property type="match status" value="1"/>
</dbReference>
<proteinExistence type="inferred from homology"/>
<comment type="similarity">
    <text evidence="1">Belongs to the ROK (NagC/XylR) family.</text>
</comment>
<evidence type="ECO:0000313" key="2">
    <source>
        <dbReference type="EMBL" id="MDN4480250.1"/>
    </source>
</evidence>
<comment type="caution">
    <text evidence="2">The sequence shown here is derived from an EMBL/GenBank/DDBJ whole genome shotgun (WGS) entry which is preliminary data.</text>
</comment>
<evidence type="ECO:0000256" key="1">
    <source>
        <dbReference type="ARBA" id="ARBA00006479"/>
    </source>
</evidence>
<dbReference type="RefSeq" id="WP_301141610.1">
    <property type="nucleotide sequence ID" value="NZ_JAUHQA010000001.1"/>
</dbReference>
<dbReference type="Gene3D" id="3.30.420.40">
    <property type="match status" value="2"/>
</dbReference>
<dbReference type="Proteomes" id="UP001172708">
    <property type="component" value="Unassembled WGS sequence"/>
</dbReference>
<gene>
    <name evidence="2" type="ORF">QQX02_04850</name>
</gene>
<dbReference type="InterPro" id="IPR043129">
    <property type="entry name" value="ATPase_NBD"/>
</dbReference>
<dbReference type="InterPro" id="IPR000600">
    <property type="entry name" value="ROK"/>
</dbReference>
<dbReference type="SUPFAM" id="SSF53067">
    <property type="entry name" value="Actin-like ATPase domain"/>
    <property type="match status" value="1"/>
</dbReference>
<keyword evidence="3" id="KW-1185">Reference proteome</keyword>
<protein>
    <submittedName>
        <fullName evidence="2">ROK family protein</fullName>
    </submittedName>
</protein>
<dbReference type="EMBL" id="JAUHQA010000001">
    <property type="protein sequence ID" value="MDN4480250.1"/>
    <property type="molecule type" value="Genomic_DNA"/>
</dbReference>
<dbReference type="Pfam" id="PF00480">
    <property type="entry name" value="ROK"/>
    <property type="match status" value="1"/>
</dbReference>
<accession>A0ABT8GFP8</accession>
<evidence type="ECO:0000313" key="3">
    <source>
        <dbReference type="Proteomes" id="UP001172708"/>
    </source>
</evidence>
<reference evidence="2" key="1">
    <citation type="submission" date="2023-06" db="EMBL/GenBank/DDBJ databases">
        <title>Egi l300058.</title>
        <authorList>
            <person name="Gao L."/>
            <person name="Fang B.-Z."/>
            <person name="Li W.-J."/>
        </authorList>
    </citation>
    <scope>NUCLEOTIDE SEQUENCE</scope>
    <source>
        <strain evidence="2">EGI L300058</strain>
    </source>
</reference>